<dbReference type="Proteomes" id="UP000015106">
    <property type="component" value="Chromosome 1"/>
</dbReference>
<reference evidence="2" key="3">
    <citation type="submission" date="2022-06" db="UniProtKB">
        <authorList>
            <consortium name="EnsemblPlants"/>
        </authorList>
    </citation>
    <scope>IDENTIFICATION</scope>
</reference>
<evidence type="ECO:0000313" key="2">
    <source>
        <dbReference type="EnsemblPlants" id="TuG1812G0100003704.01.T01.cds451132"/>
    </source>
</evidence>
<dbReference type="Pfam" id="PF13001">
    <property type="entry name" value="ECM29_N"/>
    <property type="match status" value="1"/>
</dbReference>
<accession>A0A8R7K2L9</accession>
<dbReference type="EnsemblPlants" id="TuG1812G0100003704.01.T01">
    <property type="protein sequence ID" value="TuG1812G0100003704.01.T01.cds451132"/>
    <property type="gene ID" value="TuG1812G0100003704.01"/>
</dbReference>
<evidence type="ECO:0000313" key="3">
    <source>
        <dbReference type="Proteomes" id="UP000015106"/>
    </source>
</evidence>
<evidence type="ECO:0000259" key="1">
    <source>
        <dbReference type="Pfam" id="PF13001"/>
    </source>
</evidence>
<protein>
    <recommendedName>
        <fullName evidence="1">Proteasome component Ecm29 N-terminal domain-containing protein</fullName>
    </recommendedName>
</protein>
<sequence length="49" mass="5790">MEVISHISKRVKHSPEIYMPRLDLRKIYTESVSTSIGRNFCIVYIEMAF</sequence>
<proteinExistence type="predicted"/>
<reference evidence="2" key="2">
    <citation type="submission" date="2018-03" db="EMBL/GenBank/DDBJ databases">
        <title>The Triticum urartu genome reveals the dynamic nature of wheat genome evolution.</title>
        <authorList>
            <person name="Ling H."/>
            <person name="Ma B."/>
            <person name="Shi X."/>
            <person name="Liu H."/>
            <person name="Dong L."/>
            <person name="Sun H."/>
            <person name="Cao Y."/>
            <person name="Gao Q."/>
            <person name="Zheng S."/>
            <person name="Li Y."/>
            <person name="Yu Y."/>
            <person name="Du H."/>
            <person name="Qi M."/>
            <person name="Li Y."/>
            <person name="Yu H."/>
            <person name="Cui Y."/>
            <person name="Wang N."/>
            <person name="Chen C."/>
            <person name="Wu H."/>
            <person name="Zhao Y."/>
            <person name="Zhang J."/>
            <person name="Li Y."/>
            <person name="Zhou W."/>
            <person name="Zhang B."/>
            <person name="Hu W."/>
            <person name="Eijk M."/>
            <person name="Tang J."/>
            <person name="Witsenboer H."/>
            <person name="Zhao S."/>
            <person name="Li Z."/>
            <person name="Zhang A."/>
            <person name="Wang D."/>
            <person name="Liang C."/>
        </authorList>
    </citation>
    <scope>NUCLEOTIDE SEQUENCE [LARGE SCALE GENOMIC DNA]</scope>
    <source>
        <strain evidence="2">cv. G1812</strain>
    </source>
</reference>
<keyword evidence="3" id="KW-1185">Reference proteome</keyword>
<feature type="domain" description="Proteasome component Ecm29 N-terminal" evidence="1">
    <location>
        <begin position="1"/>
        <end position="49"/>
    </location>
</feature>
<reference evidence="3" key="1">
    <citation type="journal article" date="2013" name="Nature">
        <title>Draft genome of the wheat A-genome progenitor Triticum urartu.</title>
        <authorList>
            <person name="Ling H.Q."/>
            <person name="Zhao S."/>
            <person name="Liu D."/>
            <person name="Wang J."/>
            <person name="Sun H."/>
            <person name="Zhang C."/>
            <person name="Fan H."/>
            <person name="Li D."/>
            <person name="Dong L."/>
            <person name="Tao Y."/>
            <person name="Gao C."/>
            <person name="Wu H."/>
            <person name="Li Y."/>
            <person name="Cui Y."/>
            <person name="Guo X."/>
            <person name="Zheng S."/>
            <person name="Wang B."/>
            <person name="Yu K."/>
            <person name="Liang Q."/>
            <person name="Yang W."/>
            <person name="Lou X."/>
            <person name="Chen J."/>
            <person name="Feng M."/>
            <person name="Jian J."/>
            <person name="Zhang X."/>
            <person name="Luo G."/>
            <person name="Jiang Y."/>
            <person name="Liu J."/>
            <person name="Wang Z."/>
            <person name="Sha Y."/>
            <person name="Zhang B."/>
            <person name="Wu H."/>
            <person name="Tang D."/>
            <person name="Shen Q."/>
            <person name="Xue P."/>
            <person name="Zou S."/>
            <person name="Wang X."/>
            <person name="Liu X."/>
            <person name="Wang F."/>
            <person name="Yang Y."/>
            <person name="An X."/>
            <person name="Dong Z."/>
            <person name="Zhang K."/>
            <person name="Zhang X."/>
            <person name="Luo M.C."/>
            <person name="Dvorak J."/>
            <person name="Tong Y."/>
            <person name="Wang J."/>
            <person name="Yang H."/>
            <person name="Li Z."/>
            <person name="Wang D."/>
            <person name="Zhang A."/>
            <person name="Wang J."/>
        </authorList>
    </citation>
    <scope>NUCLEOTIDE SEQUENCE</scope>
    <source>
        <strain evidence="3">cv. G1812</strain>
    </source>
</reference>
<name>A0A8R7K2L9_TRIUA</name>
<dbReference type="GO" id="GO:0060090">
    <property type="term" value="F:molecular adaptor activity"/>
    <property type="evidence" value="ECO:0007669"/>
    <property type="project" value="InterPro"/>
</dbReference>
<organism evidence="2 3">
    <name type="scientific">Triticum urartu</name>
    <name type="common">Red wild einkorn</name>
    <name type="synonym">Crithodium urartu</name>
    <dbReference type="NCBI Taxonomy" id="4572"/>
    <lineage>
        <taxon>Eukaryota</taxon>
        <taxon>Viridiplantae</taxon>
        <taxon>Streptophyta</taxon>
        <taxon>Embryophyta</taxon>
        <taxon>Tracheophyta</taxon>
        <taxon>Spermatophyta</taxon>
        <taxon>Magnoliopsida</taxon>
        <taxon>Liliopsida</taxon>
        <taxon>Poales</taxon>
        <taxon>Poaceae</taxon>
        <taxon>BOP clade</taxon>
        <taxon>Pooideae</taxon>
        <taxon>Triticodae</taxon>
        <taxon>Triticeae</taxon>
        <taxon>Triticinae</taxon>
        <taxon>Triticum</taxon>
    </lineage>
</organism>
<dbReference type="GO" id="GO:0043248">
    <property type="term" value="P:proteasome assembly"/>
    <property type="evidence" value="ECO:0007669"/>
    <property type="project" value="InterPro"/>
</dbReference>
<dbReference type="InterPro" id="IPR024372">
    <property type="entry name" value="Ecm29_N"/>
</dbReference>
<dbReference type="Gramene" id="TuG1812G0100003704.01.T01">
    <property type="protein sequence ID" value="TuG1812G0100003704.01.T01.cds451132"/>
    <property type="gene ID" value="TuG1812G0100003704.01"/>
</dbReference>
<dbReference type="AlphaFoldDB" id="A0A8R7K2L9"/>